<evidence type="ECO:0000256" key="1">
    <source>
        <dbReference type="SAM" id="MobiDB-lite"/>
    </source>
</evidence>
<gene>
    <name evidence="4" type="primary">LOC107486343</name>
</gene>
<feature type="region of interest" description="Disordered" evidence="1">
    <location>
        <begin position="95"/>
        <end position="116"/>
    </location>
</feature>
<dbReference type="GeneID" id="107486343"/>
<feature type="chain" id="PRO_5038620644" evidence="2">
    <location>
        <begin position="25"/>
        <end position="116"/>
    </location>
</feature>
<evidence type="ECO:0000313" key="3">
    <source>
        <dbReference type="Proteomes" id="UP000515211"/>
    </source>
</evidence>
<keyword evidence="3" id="KW-1185">Reference proteome</keyword>
<reference evidence="3" key="1">
    <citation type="journal article" date="2016" name="Nat. Genet.">
        <title>The genome sequences of Arachis duranensis and Arachis ipaensis, the diploid ancestors of cultivated peanut.</title>
        <authorList>
            <person name="Bertioli D.J."/>
            <person name="Cannon S.B."/>
            <person name="Froenicke L."/>
            <person name="Huang G."/>
            <person name="Farmer A.D."/>
            <person name="Cannon E.K."/>
            <person name="Liu X."/>
            <person name="Gao D."/>
            <person name="Clevenger J."/>
            <person name="Dash S."/>
            <person name="Ren L."/>
            <person name="Moretzsohn M.C."/>
            <person name="Shirasawa K."/>
            <person name="Huang W."/>
            <person name="Vidigal B."/>
            <person name="Abernathy B."/>
            <person name="Chu Y."/>
            <person name="Niederhuth C.E."/>
            <person name="Umale P."/>
            <person name="Araujo A.C."/>
            <person name="Kozik A."/>
            <person name="Kim K.D."/>
            <person name="Burow M.D."/>
            <person name="Varshney R.K."/>
            <person name="Wang X."/>
            <person name="Zhang X."/>
            <person name="Barkley N."/>
            <person name="Guimaraes P.M."/>
            <person name="Isobe S."/>
            <person name="Guo B."/>
            <person name="Liao B."/>
            <person name="Stalker H.T."/>
            <person name="Schmitz R.J."/>
            <person name="Scheffler B.E."/>
            <person name="Leal-Bertioli S.C."/>
            <person name="Xun X."/>
            <person name="Jackson S.A."/>
            <person name="Michelmore R."/>
            <person name="Ozias-Akins P."/>
        </authorList>
    </citation>
    <scope>NUCLEOTIDE SEQUENCE [LARGE SCALE GENOMIC DNA]</scope>
    <source>
        <strain evidence="3">cv. V14167</strain>
    </source>
</reference>
<dbReference type="Proteomes" id="UP000515211">
    <property type="component" value="Chromosome 4"/>
</dbReference>
<protein>
    <submittedName>
        <fullName evidence="4">Uncharacterized protein LOC107486343</fullName>
    </submittedName>
</protein>
<keyword evidence="2" id="KW-0732">Signal</keyword>
<accession>A0A6P4D4M0</accession>
<evidence type="ECO:0000256" key="2">
    <source>
        <dbReference type="SAM" id="SignalP"/>
    </source>
</evidence>
<feature type="signal peptide" evidence="2">
    <location>
        <begin position="1"/>
        <end position="24"/>
    </location>
</feature>
<organism evidence="3 4">
    <name type="scientific">Arachis duranensis</name>
    <name type="common">Wild peanut</name>
    <dbReference type="NCBI Taxonomy" id="130453"/>
    <lineage>
        <taxon>Eukaryota</taxon>
        <taxon>Viridiplantae</taxon>
        <taxon>Streptophyta</taxon>
        <taxon>Embryophyta</taxon>
        <taxon>Tracheophyta</taxon>
        <taxon>Spermatophyta</taxon>
        <taxon>Magnoliopsida</taxon>
        <taxon>eudicotyledons</taxon>
        <taxon>Gunneridae</taxon>
        <taxon>Pentapetalae</taxon>
        <taxon>rosids</taxon>
        <taxon>fabids</taxon>
        <taxon>Fabales</taxon>
        <taxon>Fabaceae</taxon>
        <taxon>Papilionoideae</taxon>
        <taxon>50 kb inversion clade</taxon>
        <taxon>dalbergioids sensu lato</taxon>
        <taxon>Dalbergieae</taxon>
        <taxon>Pterocarpus clade</taxon>
        <taxon>Arachis</taxon>
    </lineage>
</organism>
<sequence length="116" mass="12470">MKAIFIAFLLLAFMAFLLSSTTLAAPEVQPIKSDEGGYRRGARPGEAPPPPRPNHIGVRPNPYGRGGTHHPPPPNPPVSIANRYVYGTAPPNPMANTPYRGCINNPYTRGCSPPNN</sequence>
<reference evidence="4" key="2">
    <citation type="submission" date="2025-08" db="UniProtKB">
        <authorList>
            <consortium name="RefSeq"/>
        </authorList>
    </citation>
    <scope>IDENTIFICATION</scope>
    <source>
        <tissue evidence="4">Whole plant</tissue>
    </source>
</reference>
<name>A0A6P4D4M0_ARADU</name>
<dbReference type="RefSeq" id="XP_015962371.3">
    <property type="nucleotide sequence ID" value="XM_016106885.3"/>
</dbReference>
<feature type="region of interest" description="Disordered" evidence="1">
    <location>
        <begin position="25"/>
        <end position="83"/>
    </location>
</feature>
<proteinExistence type="predicted"/>
<dbReference type="KEGG" id="adu:107486343"/>
<evidence type="ECO:0000313" key="4">
    <source>
        <dbReference type="RefSeq" id="XP_015962371.3"/>
    </source>
</evidence>
<dbReference type="AlphaFoldDB" id="A0A6P4D4M0"/>